<organism evidence="2 3">
    <name type="scientific">Paramarasmius palmivorus</name>
    <dbReference type="NCBI Taxonomy" id="297713"/>
    <lineage>
        <taxon>Eukaryota</taxon>
        <taxon>Fungi</taxon>
        <taxon>Dikarya</taxon>
        <taxon>Basidiomycota</taxon>
        <taxon>Agaricomycotina</taxon>
        <taxon>Agaricomycetes</taxon>
        <taxon>Agaricomycetidae</taxon>
        <taxon>Agaricales</taxon>
        <taxon>Marasmiineae</taxon>
        <taxon>Marasmiaceae</taxon>
        <taxon>Paramarasmius</taxon>
    </lineage>
</organism>
<evidence type="ECO:0000256" key="1">
    <source>
        <dbReference type="SAM" id="MobiDB-lite"/>
    </source>
</evidence>
<comment type="caution">
    <text evidence="2">The sequence shown here is derived from an EMBL/GenBank/DDBJ whole genome shotgun (WGS) entry which is preliminary data.</text>
</comment>
<name>A0AAW0ALK8_9AGAR</name>
<accession>A0AAW0ALK8</accession>
<evidence type="ECO:0000313" key="3">
    <source>
        <dbReference type="Proteomes" id="UP001383192"/>
    </source>
</evidence>
<proteinExistence type="predicted"/>
<keyword evidence="3" id="KW-1185">Reference proteome</keyword>
<gene>
    <name evidence="2" type="ORF">VNI00_019447</name>
</gene>
<feature type="region of interest" description="Disordered" evidence="1">
    <location>
        <begin position="636"/>
        <end position="658"/>
    </location>
</feature>
<dbReference type="EMBL" id="JAYKXP010000382">
    <property type="protein sequence ID" value="KAK7014055.1"/>
    <property type="molecule type" value="Genomic_DNA"/>
</dbReference>
<dbReference type="Proteomes" id="UP001383192">
    <property type="component" value="Unassembled WGS sequence"/>
</dbReference>
<dbReference type="AlphaFoldDB" id="A0AAW0ALK8"/>
<protein>
    <submittedName>
        <fullName evidence="2">Uncharacterized protein</fullName>
    </submittedName>
</protein>
<reference evidence="2 3" key="1">
    <citation type="submission" date="2024-01" db="EMBL/GenBank/DDBJ databases">
        <title>A draft genome for a cacao thread blight-causing isolate of Paramarasmius palmivorus.</title>
        <authorList>
            <person name="Baruah I.K."/>
            <person name="Bukari Y."/>
            <person name="Amoako-Attah I."/>
            <person name="Meinhardt L.W."/>
            <person name="Bailey B.A."/>
            <person name="Cohen S.P."/>
        </authorList>
    </citation>
    <scope>NUCLEOTIDE SEQUENCE [LARGE SCALE GENOMIC DNA]</scope>
    <source>
        <strain evidence="2 3">GH-12</strain>
    </source>
</reference>
<sequence>MASTLSPNEDCSSDLYALGSEHAKLPHTMNIAWWSALSDLPSTVYSFLKEFGINDTDGLRSLSLMHPSRPSFTHSVPLGEFLAIRRAVVESLGGPRQLGLQNPFFTWISVYGPGRQCHGFLDVPIDRLLFQPRDQMLLKKLLQNNVHDASVLNFLSCDHADVIGLTENECSRLREVAEMDAVKGNFTAVLFGPWDGDDHDLWVLGLGEIRVVQLPPSQPLTEWCHEYQVDDEVLNWMIDFGLKETHDLRFLFVPRVPLGYFMTLRRAVNSWLPEGPIRLSHSCWTSWPRLLTFPDVPVTMVYQLDYEESSLSKLLDNRIKSLSQLEYLSLDHLGALGVETTLDPVTLTLLPSRRVEHLALSFYILYRKLVIMPISNETQSIHTLFKHSPMSGVSRISQSKTKDEDKKGGRFWRWDALKGVMVLDSECEHNANMTLKTSAEPQITLDSSSVAVTDYSESMPSFIRDESSLLVIPPTPMLPSTPTFKTSYSSSFSLALTTPGDGDALFSTGSYFPYESESSASIYHSTQSSFSQHPLTPCGIGLGFSGLTKPDGQTPFDGLGIVSIHSTSPWRTSSPRPARHPNPPSQMFLDEIYRTFKAPSAQDDIDWMMEMKEEREQREQQNQKARVMLTRNLSAPTTSSALKRTTRMQRSNTVPVWR</sequence>
<evidence type="ECO:0000313" key="2">
    <source>
        <dbReference type="EMBL" id="KAK7014055.1"/>
    </source>
</evidence>